<dbReference type="EMBL" id="JADCNM010000008">
    <property type="protein sequence ID" value="KAG0471933.1"/>
    <property type="molecule type" value="Genomic_DNA"/>
</dbReference>
<evidence type="ECO:0000313" key="1">
    <source>
        <dbReference type="EMBL" id="KAG0471933.1"/>
    </source>
</evidence>
<dbReference type="Proteomes" id="UP000639772">
    <property type="component" value="Unassembled WGS sequence"/>
</dbReference>
<comment type="caution">
    <text evidence="1">The sequence shown here is derived from an EMBL/GenBank/DDBJ whole genome shotgun (WGS) entry which is preliminary data.</text>
</comment>
<sequence>MVGRRRRLWRRGRSSPPDWARIGRKAGGRGYGNWSFRWRKWAVKAEEEAMIELAITSPMGSKLQYRLLASESGFWGLEAARAALSYPSLHHILEY</sequence>
<proteinExistence type="predicted"/>
<accession>A0A835QNR8</accession>
<reference evidence="1 2" key="1">
    <citation type="journal article" date="2020" name="Nat. Food">
        <title>A phased Vanilla planifolia genome enables genetic improvement of flavour and production.</title>
        <authorList>
            <person name="Hasing T."/>
            <person name="Tang H."/>
            <person name="Brym M."/>
            <person name="Khazi F."/>
            <person name="Huang T."/>
            <person name="Chambers A.H."/>
        </authorList>
    </citation>
    <scope>NUCLEOTIDE SEQUENCE [LARGE SCALE GENOMIC DNA]</scope>
    <source>
        <tissue evidence="1">Leaf</tissue>
    </source>
</reference>
<organism evidence="1 2">
    <name type="scientific">Vanilla planifolia</name>
    <name type="common">Vanilla</name>
    <dbReference type="NCBI Taxonomy" id="51239"/>
    <lineage>
        <taxon>Eukaryota</taxon>
        <taxon>Viridiplantae</taxon>
        <taxon>Streptophyta</taxon>
        <taxon>Embryophyta</taxon>
        <taxon>Tracheophyta</taxon>
        <taxon>Spermatophyta</taxon>
        <taxon>Magnoliopsida</taxon>
        <taxon>Liliopsida</taxon>
        <taxon>Asparagales</taxon>
        <taxon>Orchidaceae</taxon>
        <taxon>Vanilloideae</taxon>
        <taxon>Vanilleae</taxon>
        <taxon>Vanilla</taxon>
    </lineage>
</organism>
<evidence type="ECO:0000313" key="2">
    <source>
        <dbReference type="Proteomes" id="UP000639772"/>
    </source>
</evidence>
<protein>
    <submittedName>
        <fullName evidence="1">Uncharacterized protein</fullName>
    </submittedName>
</protein>
<dbReference type="AlphaFoldDB" id="A0A835QNR8"/>
<name>A0A835QNR8_VANPL</name>
<gene>
    <name evidence="1" type="ORF">HPP92_016479</name>
</gene>